<dbReference type="Pfam" id="PF01061">
    <property type="entry name" value="ABC2_membrane"/>
    <property type="match status" value="1"/>
</dbReference>
<dbReference type="PRINTS" id="PR00164">
    <property type="entry name" value="ABC2TRNSPORT"/>
</dbReference>
<evidence type="ECO:0000256" key="3">
    <source>
        <dbReference type="ARBA" id="ARBA00022448"/>
    </source>
</evidence>
<evidence type="ECO:0000256" key="10">
    <source>
        <dbReference type="ARBA" id="ARBA00023136"/>
    </source>
</evidence>
<dbReference type="PIRSF" id="PIRSF006648">
    <property type="entry name" value="DrrB"/>
    <property type="match status" value="1"/>
</dbReference>
<accession>A0A936ZTH8</accession>
<proteinExistence type="inferred from homology"/>
<evidence type="ECO:0000256" key="8">
    <source>
        <dbReference type="ARBA" id="ARBA00022989"/>
    </source>
</evidence>
<name>A0A936ZTH8_9BURK</name>
<comment type="similarity">
    <text evidence="2 11">Belongs to the ABC-2 integral membrane protein family.</text>
</comment>
<evidence type="ECO:0000256" key="7">
    <source>
        <dbReference type="ARBA" id="ARBA00022903"/>
    </source>
</evidence>
<evidence type="ECO:0000256" key="4">
    <source>
        <dbReference type="ARBA" id="ARBA00022475"/>
    </source>
</evidence>
<evidence type="ECO:0000313" key="14">
    <source>
        <dbReference type="Proteomes" id="UP000613011"/>
    </source>
</evidence>
<dbReference type="InterPro" id="IPR047817">
    <property type="entry name" value="ABC2_TM_bact-type"/>
</dbReference>
<protein>
    <recommendedName>
        <fullName evidence="11">Transport permease protein</fullName>
    </recommendedName>
</protein>
<gene>
    <name evidence="13" type="ORF">JI739_18075</name>
</gene>
<dbReference type="InterPro" id="IPR000412">
    <property type="entry name" value="ABC_2_transport"/>
</dbReference>
<keyword evidence="3 11" id="KW-0813">Transport</keyword>
<dbReference type="GO" id="GO:0043190">
    <property type="term" value="C:ATP-binding cassette (ABC) transporter complex"/>
    <property type="evidence" value="ECO:0007669"/>
    <property type="project" value="InterPro"/>
</dbReference>
<feature type="transmembrane region" description="Helical" evidence="11">
    <location>
        <begin position="133"/>
        <end position="159"/>
    </location>
</feature>
<evidence type="ECO:0000256" key="2">
    <source>
        <dbReference type="ARBA" id="ARBA00007783"/>
    </source>
</evidence>
<keyword evidence="9" id="KW-0625">Polysaccharide transport</keyword>
<dbReference type="PANTHER" id="PTHR30413:SF10">
    <property type="entry name" value="CAPSULE POLYSACCHARIDE EXPORT INNER-MEMBRANE PROTEIN CTRC"/>
    <property type="match status" value="1"/>
</dbReference>
<keyword evidence="7" id="KW-0972">Capsule biogenesis/degradation</keyword>
<evidence type="ECO:0000256" key="6">
    <source>
        <dbReference type="ARBA" id="ARBA00022692"/>
    </source>
</evidence>
<dbReference type="GO" id="GO:0140359">
    <property type="term" value="F:ABC-type transporter activity"/>
    <property type="evidence" value="ECO:0007669"/>
    <property type="project" value="InterPro"/>
</dbReference>
<keyword evidence="8 11" id="KW-1133">Transmembrane helix</keyword>
<keyword evidence="4 11" id="KW-1003">Cell membrane</keyword>
<feature type="transmembrane region" description="Helical" evidence="11">
    <location>
        <begin position="166"/>
        <end position="187"/>
    </location>
</feature>
<feature type="domain" description="ABC transmembrane type-2" evidence="12">
    <location>
        <begin position="53"/>
        <end position="279"/>
    </location>
</feature>
<feature type="transmembrane region" description="Helical" evidence="11">
    <location>
        <begin position="92"/>
        <end position="113"/>
    </location>
</feature>
<keyword evidence="6 11" id="KW-0812">Transmembrane</keyword>
<organism evidence="13 14">
    <name type="scientific">Ramlibacter aurantiacus</name>
    <dbReference type="NCBI Taxonomy" id="2801330"/>
    <lineage>
        <taxon>Bacteria</taxon>
        <taxon>Pseudomonadati</taxon>
        <taxon>Pseudomonadota</taxon>
        <taxon>Betaproteobacteria</taxon>
        <taxon>Burkholderiales</taxon>
        <taxon>Comamonadaceae</taxon>
        <taxon>Ramlibacter</taxon>
    </lineage>
</organism>
<feature type="transmembrane region" description="Helical" evidence="11">
    <location>
        <begin position="255"/>
        <end position="276"/>
    </location>
</feature>
<dbReference type="Proteomes" id="UP000613011">
    <property type="component" value="Unassembled WGS sequence"/>
</dbReference>
<dbReference type="InterPro" id="IPR013525">
    <property type="entry name" value="ABC2_TM"/>
</dbReference>
<evidence type="ECO:0000313" key="13">
    <source>
        <dbReference type="EMBL" id="MBL0422261.1"/>
    </source>
</evidence>
<keyword evidence="5" id="KW-0762">Sugar transport</keyword>
<reference evidence="13" key="1">
    <citation type="submission" date="2021-01" db="EMBL/GenBank/DDBJ databases">
        <title>Ramlibacter sp. strain AW1 16S ribosomal RNA gene Genome sequencing and assembly.</title>
        <authorList>
            <person name="Kang M."/>
        </authorList>
    </citation>
    <scope>NUCLEOTIDE SEQUENCE</scope>
    <source>
        <strain evidence="13">AW1</strain>
    </source>
</reference>
<dbReference type="PROSITE" id="PS51012">
    <property type="entry name" value="ABC_TM2"/>
    <property type="match status" value="1"/>
</dbReference>
<comment type="caution">
    <text evidence="13">The sequence shown here is derived from an EMBL/GenBank/DDBJ whole genome shotgun (WGS) entry which is preliminary data.</text>
</comment>
<comment type="subcellular location">
    <subcellularLocation>
        <location evidence="11">Cell inner membrane</location>
        <topology evidence="11">Multi-pass membrane protein</topology>
    </subcellularLocation>
    <subcellularLocation>
        <location evidence="1">Cell membrane</location>
        <topology evidence="1">Multi-pass membrane protein</topology>
    </subcellularLocation>
</comment>
<dbReference type="EMBL" id="JAEQNA010000007">
    <property type="protein sequence ID" value="MBL0422261.1"/>
    <property type="molecule type" value="Genomic_DNA"/>
</dbReference>
<evidence type="ECO:0000256" key="9">
    <source>
        <dbReference type="ARBA" id="ARBA00023047"/>
    </source>
</evidence>
<dbReference type="GO" id="GO:0015920">
    <property type="term" value="P:lipopolysaccharide transport"/>
    <property type="evidence" value="ECO:0007669"/>
    <property type="project" value="TreeGrafter"/>
</dbReference>
<feature type="transmembrane region" description="Helical" evidence="11">
    <location>
        <begin position="199"/>
        <end position="218"/>
    </location>
</feature>
<keyword evidence="10 11" id="KW-0472">Membrane</keyword>
<evidence type="ECO:0000256" key="11">
    <source>
        <dbReference type="RuleBase" id="RU361157"/>
    </source>
</evidence>
<evidence type="ECO:0000259" key="12">
    <source>
        <dbReference type="PROSITE" id="PS51012"/>
    </source>
</evidence>
<dbReference type="PANTHER" id="PTHR30413">
    <property type="entry name" value="INNER MEMBRANE TRANSPORT PERMEASE"/>
    <property type="match status" value="1"/>
</dbReference>
<evidence type="ECO:0000256" key="5">
    <source>
        <dbReference type="ARBA" id="ARBA00022597"/>
    </source>
</evidence>
<sequence length="287" mass="31397">MDCPASEARTGVNPHAPFPVSLLSLPRSLHRHRALILQLVRREVTGRYKGSVMGILWSLVNPILMLAMYTFLFSVVFTARWGQDTPQNKAQFATMMFVGLIVHGLFAEAISRAPGLVVSQVNFVKKVVFPLEVLPVVAMGTALFHSVLSLGVLLVALMLTNGGLPWSVILLPLVWLPLVTLALGLAWMLASLGVFVRDVAHPIGMIVTALLFASPVFYPVSALPASLREWLFLNPLTLIIEQSRAVLMLGRMPDFGALGIYGAVALIIAWIGYAWFQKTRKGFANVL</sequence>
<dbReference type="AlphaFoldDB" id="A0A936ZTH8"/>
<dbReference type="GO" id="GO:0015774">
    <property type="term" value="P:polysaccharide transport"/>
    <property type="evidence" value="ECO:0007669"/>
    <property type="project" value="UniProtKB-KW"/>
</dbReference>
<evidence type="ECO:0000256" key="1">
    <source>
        <dbReference type="ARBA" id="ARBA00004651"/>
    </source>
</evidence>
<keyword evidence="14" id="KW-1185">Reference proteome</keyword>
<feature type="transmembrane region" description="Helical" evidence="11">
    <location>
        <begin position="55"/>
        <end position="80"/>
    </location>
</feature>